<sequence length="820" mass="89798">MFLFFCSSALCYVEFASRLSVAGSAYNYTYTSVGEFAAFVIGWNLVLEYVIGTASEAKAISNQIDALLGNAYQNAMEARFPMHSSFLSTYPDLIAASIVLVMSALISYGVKESTRINSILTFLNLGTVVTIVLSGSTKLNFANWTIPRQAIPPQYRATAGNGGFFPFGVSGVMAGAAKCFFGYVGFDAIATTGEEAKNPRRNIPLSIILSLTVVFICYLCISVVLTLVIPYYEQDPEAPFLNIFEVFGWTFMKWLVSVGSLFALLTGMFGALFPLPRILYSMSRDGLLYNSFAYVSPLTHTPIVSSLATGLLTAVLSAIFKLDQLIDMLSIGTLLAYTIVALSVLILRYSEELEQEETSDDDAGRYSDPVVIQSTGLGLNRNNVKFDPTESHGDNSTPIKPSSAPIDHQNGTETNTPHEEFHAISCPSTPPINHERFETHQHTGYSLTGESNTQTTNACDVNIIQREIIVEAAQLESVGDQVNKRDRPSEQSNVINRTKINNQTKENGHPVYIEVTDECIRPSRGQVSNKYTPGGHYVKHVLNKPAGFTSSGSSLSVRALLNLNSTTRRVTAASQFTSKVCIYVFVGLTIVVCLTLNAVTDVDLNLDSNEIPASGNETLALRVIENQTNELLALNNQTLALPVSLNEKQAILALRVNRANSSGRLPNYELNSSSQAVSNSSPVRFLDNYKTIRYENHPDSTASSSFSPSYSSSSPSFASDLISTTDPVSSCKLFAIVLLVLVYLATLLCLSRQAQNVKALNFRVPFVPLVPCLSIFLNTFLMINLESSTWVRFVVWMTIGLFIYFSYGISHSKLKVKKES</sequence>
<feature type="domain" description="Cationic amino acid transporter C-terminal" evidence="7">
    <location>
        <begin position="762"/>
        <end position="812"/>
    </location>
</feature>
<keyword evidence="4 6" id="KW-0472">Membrane</keyword>
<dbReference type="PANTHER" id="PTHR43243:SF105">
    <property type="entry name" value="CATIONIC AMINO ACID TRANSPORTER C-TERMINAL DOMAIN-CONTAINING PROTEIN"/>
    <property type="match status" value="1"/>
</dbReference>
<evidence type="ECO:0000259" key="7">
    <source>
        <dbReference type="Pfam" id="PF13906"/>
    </source>
</evidence>
<dbReference type="AlphaFoldDB" id="A0A8D9ET08"/>
<dbReference type="GO" id="GO:0015189">
    <property type="term" value="F:L-lysine transmembrane transporter activity"/>
    <property type="evidence" value="ECO:0007669"/>
    <property type="project" value="TreeGrafter"/>
</dbReference>
<feature type="transmembrane region" description="Helical" evidence="6">
    <location>
        <begin position="93"/>
        <end position="110"/>
    </location>
</feature>
<feature type="transmembrane region" description="Helical" evidence="6">
    <location>
        <begin position="122"/>
        <end position="144"/>
    </location>
</feature>
<feature type="transmembrane region" description="Helical" evidence="6">
    <location>
        <begin position="252"/>
        <end position="275"/>
    </location>
</feature>
<evidence type="ECO:0000256" key="2">
    <source>
        <dbReference type="ARBA" id="ARBA00022692"/>
    </source>
</evidence>
<dbReference type="Gene3D" id="1.20.1740.10">
    <property type="entry name" value="Amino acid/polyamine transporter I"/>
    <property type="match status" value="2"/>
</dbReference>
<evidence type="ECO:0000256" key="3">
    <source>
        <dbReference type="ARBA" id="ARBA00022989"/>
    </source>
</evidence>
<dbReference type="InterPro" id="IPR029485">
    <property type="entry name" value="CAT_C"/>
</dbReference>
<feature type="transmembrane region" description="Helical" evidence="6">
    <location>
        <begin position="580"/>
        <end position="599"/>
    </location>
</feature>
<organism evidence="8">
    <name type="scientific">Cacopsylla melanoneura</name>
    <dbReference type="NCBI Taxonomy" id="428564"/>
    <lineage>
        <taxon>Eukaryota</taxon>
        <taxon>Metazoa</taxon>
        <taxon>Ecdysozoa</taxon>
        <taxon>Arthropoda</taxon>
        <taxon>Hexapoda</taxon>
        <taxon>Insecta</taxon>
        <taxon>Pterygota</taxon>
        <taxon>Neoptera</taxon>
        <taxon>Paraneoptera</taxon>
        <taxon>Hemiptera</taxon>
        <taxon>Sternorrhyncha</taxon>
        <taxon>Psylloidea</taxon>
        <taxon>Psyllidae</taxon>
        <taxon>Psyllinae</taxon>
        <taxon>Cacopsylla</taxon>
    </lineage>
</organism>
<feature type="transmembrane region" description="Helical" evidence="6">
    <location>
        <begin position="207"/>
        <end position="232"/>
    </location>
</feature>
<dbReference type="GO" id="GO:0097638">
    <property type="term" value="P:L-arginine import across plasma membrane"/>
    <property type="evidence" value="ECO:0007669"/>
    <property type="project" value="TreeGrafter"/>
</dbReference>
<evidence type="ECO:0000256" key="6">
    <source>
        <dbReference type="SAM" id="Phobius"/>
    </source>
</evidence>
<reference evidence="8" key="1">
    <citation type="submission" date="2021-05" db="EMBL/GenBank/DDBJ databases">
        <authorList>
            <person name="Alioto T."/>
            <person name="Alioto T."/>
            <person name="Gomez Garrido J."/>
        </authorList>
    </citation>
    <scope>NUCLEOTIDE SEQUENCE</scope>
</reference>
<evidence type="ECO:0000256" key="5">
    <source>
        <dbReference type="SAM" id="MobiDB-lite"/>
    </source>
</evidence>
<dbReference type="EMBL" id="HBUF01567834">
    <property type="protein sequence ID" value="CAG6765298.1"/>
    <property type="molecule type" value="Transcribed_RNA"/>
</dbReference>
<dbReference type="Pfam" id="PF13520">
    <property type="entry name" value="AA_permease_2"/>
    <property type="match status" value="1"/>
</dbReference>
<feature type="transmembrane region" description="Helical" evidence="6">
    <location>
        <begin position="733"/>
        <end position="750"/>
    </location>
</feature>
<proteinExistence type="predicted"/>
<dbReference type="Pfam" id="PF13906">
    <property type="entry name" value="AA_permease_C"/>
    <property type="match status" value="1"/>
</dbReference>
<dbReference type="PANTHER" id="PTHR43243">
    <property type="entry name" value="INNER MEMBRANE TRANSPORTER YGJI-RELATED"/>
    <property type="match status" value="1"/>
</dbReference>
<accession>A0A8D9ET08</accession>
<dbReference type="InterPro" id="IPR002293">
    <property type="entry name" value="AA/rel_permease1"/>
</dbReference>
<keyword evidence="2 6" id="KW-0812">Transmembrane</keyword>
<protein>
    <submittedName>
        <fullName evidence="8">Cationic amino acid transporter 2</fullName>
    </submittedName>
</protein>
<dbReference type="GO" id="GO:0005886">
    <property type="term" value="C:plasma membrane"/>
    <property type="evidence" value="ECO:0007669"/>
    <property type="project" value="TreeGrafter"/>
</dbReference>
<dbReference type="GO" id="GO:0000064">
    <property type="term" value="F:L-ornithine transmembrane transporter activity"/>
    <property type="evidence" value="ECO:0007669"/>
    <property type="project" value="TreeGrafter"/>
</dbReference>
<feature type="transmembrane region" description="Helical" evidence="6">
    <location>
        <begin position="326"/>
        <end position="347"/>
    </location>
</feature>
<dbReference type="GO" id="GO:0061459">
    <property type="term" value="F:L-arginine transmembrane transporter activity"/>
    <property type="evidence" value="ECO:0007669"/>
    <property type="project" value="TreeGrafter"/>
</dbReference>
<feature type="region of interest" description="Disordered" evidence="5">
    <location>
        <begin position="386"/>
        <end position="418"/>
    </location>
</feature>
<feature type="transmembrane region" description="Helical" evidence="6">
    <location>
        <begin position="789"/>
        <end position="809"/>
    </location>
</feature>
<keyword evidence="3 6" id="KW-1133">Transmembrane helix</keyword>
<evidence type="ECO:0000256" key="1">
    <source>
        <dbReference type="ARBA" id="ARBA00004141"/>
    </source>
</evidence>
<evidence type="ECO:0000256" key="4">
    <source>
        <dbReference type="ARBA" id="ARBA00023136"/>
    </source>
</evidence>
<evidence type="ECO:0000313" key="8">
    <source>
        <dbReference type="EMBL" id="CAG6765298.1"/>
    </source>
</evidence>
<feature type="transmembrane region" description="Helical" evidence="6">
    <location>
        <begin position="164"/>
        <end position="186"/>
    </location>
</feature>
<comment type="subcellular location">
    <subcellularLocation>
        <location evidence="1">Membrane</location>
        <topology evidence="1">Multi-pass membrane protein</topology>
    </subcellularLocation>
</comment>
<feature type="transmembrane region" description="Helical" evidence="6">
    <location>
        <begin position="287"/>
        <end position="320"/>
    </location>
</feature>
<name>A0A8D9ET08_9HEMI</name>
<feature type="transmembrane region" description="Helical" evidence="6">
    <location>
        <begin position="762"/>
        <end position="783"/>
    </location>
</feature>